<reference evidence="2 3" key="1">
    <citation type="submission" date="2020-08" db="EMBL/GenBank/DDBJ databases">
        <title>Genomic Encyclopedia of Type Strains, Phase III (KMG-III): the genomes of soil and plant-associated and newly described type strains.</title>
        <authorList>
            <person name="Whitman W."/>
        </authorList>
    </citation>
    <scope>NUCLEOTIDE SEQUENCE [LARGE SCALE GENOMIC DNA]</scope>
    <source>
        <strain evidence="2 3">CECT 8799</strain>
    </source>
</reference>
<dbReference type="InterPro" id="IPR052509">
    <property type="entry name" value="Metal_resp_DNA-bind_regulator"/>
</dbReference>
<evidence type="ECO:0000313" key="3">
    <source>
        <dbReference type="Proteomes" id="UP000535937"/>
    </source>
</evidence>
<name>A0A7W4ZA61_9GAMM</name>
<keyword evidence="2" id="KW-0238">DNA-binding</keyword>
<dbReference type="Pfam" id="PF03551">
    <property type="entry name" value="PadR"/>
    <property type="match status" value="1"/>
</dbReference>
<dbReference type="Proteomes" id="UP000535937">
    <property type="component" value="Unassembled WGS sequence"/>
</dbReference>
<evidence type="ECO:0000313" key="2">
    <source>
        <dbReference type="EMBL" id="MBB3060925.1"/>
    </source>
</evidence>
<dbReference type="InterPro" id="IPR036388">
    <property type="entry name" value="WH-like_DNA-bd_sf"/>
</dbReference>
<dbReference type="RefSeq" id="WP_343057448.1">
    <property type="nucleotide sequence ID" value="NZ_JACHWZ010000006.1"/>
</dbReference>
<keyword evidence="3" id="KW-1185">Reference proteome</keyword>
<dbReference type="InterPro" id="IPR005149">
    <property type="entry name" value="Tscrpt_reg_PadR_N"/>
</dbReference>
<dbReference type="GO" id="GO:0003677">
    <property type="term" value="F:DNA binding"/>
    <property type="evidence" value="ECO:0007669"/>
    <property type="project" value="UniProtKB-KW"/>
</dbReference>
<proteinExistence type="predicted"/>
<gene>
    <name evidence="2" type="ORF">FHS09_001745</name>
</gene>
<dbReference type="PANTHER" id="PTHR33169:SF14">
    <property type="entry name" value="TRANSCRIPTIONAL REGULATOR RV3488"/>
    <property type="match status" value="1"/>
</dbReference>
<dbReference type="InterPro" id="IPR036390">
    <property type="entry name" value="WH_DNA-bd_sf"/>
</dbReference>
<accession>A0A7W4ZA61</accession>
<organism evidence="2 3">
    <name type="scientific">Microbulbifer rhizosphaerae</name>
    <dbReference type="NCBI Taxonomy" id="1562603"/>
    <lineage>
        <taxon>Bacteria</taxon>
        <taxon>Pseudomonadati</taxon>
        <taxon>Pseudomonadota</taxon>
        <taxon>Gammaproteobacteria</taxon>
        <taxon>Cellvibrionales</taxon>
        <taxon>Microbulbiferaceae</taxon>
        <taxon>Microbulbifer</taxon>
    </lineage>
</organism>
<dbReference type="AlphaFoldDB" id="A0A7W4ZA61"/>
<dbReference type="SUPFAM" id="SSF46785">
    <property type="entry name" value="Winged helix' DNA-binding domain"/>
    <property type="match status" value="1"/>
</dbReference>
<dbReference type="Gene3D" id="1.10.10.10">
    <property type="entry name" value="Winged helix-like DNA-binding domain superfamily/Winged helix DNA-binding domain"/>
    <property type="match status" value="1"/>
</dbReference>
<feature type="domain" description="Transcription regulator PadR N-terminal" evidence="1">
    <location>
        <begin position="29"/>
        <end position="101"/>
    </location>
</feature>
<evidence type="ECO:0000259" key="1">
    <source>
        <dbReference type="Pfam" id="PF03551"/>
    </source>
</evidence>
<protein>
    <submittedName>
        <fullName evidence="2">DNA-binding PadR family transcriptional regulator</fullName>
    </submittedName>
</protein>
<sequence length="120" mass="13760">MIHSMEGEVTLAPDRLNKLIMEMRRGVVILAVLRALGSSHYGYSLRKRLAAIGLEMDEGTLYPLLRRLEDQGLLTSEWKLQDGRKRRFYRISEDGETALQQMAAEWRKLNGAIEQLGEKT</sequence>
<dbReference type="PANTHER" id="PTHR33169">
    <property type="entry name" value="PADR-FAMILY TRANSCRIPTIONAL REGULATOR"/>
    <property type="match status" value="1"/>
</dbReference>
<dbReference type="EMBL" id="JACHWZ010000006">
    <property type="protein sequence ID" value="MBB3060925.1"/>
    <property type="molecule type" value="Genomic_DNA"/>
</dbReference>
<comment type="caution">
    <text evidence="2">The sequence shown here is derived from an EMBL/GenBank/DDBJ whole genome shotgun (WGS) entry which is preliminary data.</text>
</comment>